<evidence type="ECO:0000313" key="2">
    <source>
        <dbReference type="Proteomes" id="UP000033099"/>
    </source>
</evidence>
<proteinExistence type="predicted"/>
<sequence>MGEAFATLRTRRSYFLSSVFYSTLFSGESKSVLAPDPLLSSGWRPAYDFVMCRNAEGHPTAVYGQDRWDFNPIRLSVKKISVLDFGRALPEGDPKLERLKQEAKWMMFCLAYYVNTGRLGGLSVATLYRYFPIIMEMAKYCLRQEKNKVIGILTLQQVMTTPVYLAVFMGDANLGSARKKILRSLVMNLIGVGEERLGYRVQGSDLDFGRENNNQHPVIPSTIYLGAINSLGDIAAHVFRHLDNIERFVLCFTDRQFGKVANSKKRKAALRREAGDGKPKPTFAEAVSAHGLGDFFIGDFSCSGRIQLGTVLSKIQYAAKAILHCYTGMRDQEVMRLPYDCLRQAEVSPELVDSEGVVRDKAVIIDLISTTSKFTGYKAEASWLAASEVIKAVQIAQAVCRAICVLHDVKVDNVPLFISSAAVKYKKVEVNGANLENKYRFRSFLKATLITAQDLHELETTAPGRLFTAEEGYAVGLPWPLTSHQFRRSLAFYGSSSGFVSMPSLKRQFKHLTLQMSRYYANNFEKLKTIFGYYDSEKGEYVLPSNHMAFDYQTGMPISVAYDLLTEVLGSDARLYGGTGSYIEKQRNRLEKGQVLIADVRDETLKRVEQGHISFRKTLLGACMKSGPCDAHMLGNYISCLSCPGGLIKSDKLEQAINEAKEDLEVYQPDTGEYQVVKYDLDELVRYRHRHIMPEEII</sequence>
<reference evidence="1 2" key="1">
    <citation type="journal article" date="2015" name="Genome Announc.">
        <title>Complete Genome Sequence of Biocontrol Strain Pseudomonas fluorescens LBUM223.</title>
        <authorList>
            <person name="Roquigny R."/>
            <person name="Arseneault T."/>
            <person name="Gadkar V.J."/>
            <person name="Novinscak A."/>
            <person name="Joly D.L."/>
            <person name="Filion M."/>
        </authorList>
    </citation>
    <scope>NUCLEOTIDE SEQUENCE [LARGE SCALE GENOMIC DNA]</scope>
    <source>
        <strain evidence="1 2">LBUM223</strain>
    </source>
</reference>
<protein>
    <submittedName>
        <fullName evidence="1">Phage Integrase</fullName>
    </submittedName>
</protein>
<accession>A0AAU8TQI6</accession>
<name>A0AAU8TQI6_9PSED</name>
<evidence type="ECO:0000313" key="1">
    <source>
        <dbReference type="EMBL" id="AKA82796.1"/>
    </source>
</evidence>
<dbReference type="AlphaFoldDB" id="A0AAU8TQI6"/>
<organism evidence="1 2">
    <name type="scientific">Pseudomonas synxantha</name>
    <dbReference type="NCBI Taxonomy" id="47883"/>
    <lineage>
        <taxon>Bacteria</taxon>
        <taxon>Pseudomonadati</taxon>
        <taxon>Pseudomonadota</taxon>
        <taxon>Gammaproteobacteria</taxon>
        <taxon>Pseudomonadales</taxon>
        <taxon>Pseudomonadaceae</taxon>
        <taxon>Pseudomonas</taxon>
    </lineage>
</organism>
<gene>
    <name evidence="1" type="ORF">VO64_2250</name>
</gene>
<dbReference type="EMBL" id="CP011117">
    <property type="protein sequence ID" value="AKA82796.1"/>
    <property type="molecule type" value="Genomic_DNA"/>
</dbReference>
<dbReference type="Proteomes" id="UP000033099">
    <property type="component" value="Chromosome"/>
</dbReference>
<dbReference type="KEGG" id="pfb:VO64_2250"/>